<dbReference type="EMBL" id="JAIQCV010000002">
    <property type="protein sequence ID" value="KAH1122714.1"/>
    <property type="molecule type" value="Genomic_DNA"/>
</dbReference>
<evidence type="ECO:0000313" key="2">
    <source>
        <dbReference type="EMBL" id="KAH1122714.1"/>
    </source>
</evidence>
<accession>A0A9D3WDR7</accession>
<feature type="domain" description="RNase H type-1" evidence="1">
    <location>
        <begin position="41"/>
        <end position="127"/>
    </location>
</feature>
<evidence type="ECO:0000259" key="1">
    <source>
        <dbReference type="Pfam" id="PF13456"/>
    </source>
</evidence>
<evidence type="ECO:0000313" key="3">
    <source>
        <dbReference type="Proteomes" id="UP000828251"/>
    </source>
</evidence>
<dbReference type="PANTHER" id="PTHR47074:SF61">
    <property type="entry name" value="RNASE H TYPE-1 DOMAIN-CONTAINING PROTEIN"/>
    <property type="match status" value="1"/>
</dbReference>
<proteinExistence type="predicted"/>
<name>A0A9D3WDR7_9ROSI</name>
<dbReference type="PANTHER" id="PTHR47074">
    <property type="entry name" value="BNAC02G40300D PROTEIN"/>
    <property type="match status" value="1"/>
</dbReference>
<dbReference type="GO" id="GO:0003676">
    <property type="term" value="F:nucleic acid binding"/>
    <property type="evidence" value="ECO:0007669"/>
    <property type="project" value="InterPro"/>
</dbReference>
<keyword evidence="3" id="KW-1185">Reference proteome</keyword>
<dbReference type="OrthoDB" id="999700at2759"/>
<gene>
    <name evidence="2" type="ORF">J1N35_005874</name>
</gene>
<sequence length="394" mass="44505">MKMRYCIDYMQEIEGENRNVPVNIIANENWRPPKDLNVKINFDATFERQNNRLCTGIVIRNSSGQVLKAKIYRNEHILTVFIVKALACVQAIRFGAKSGFLCVEVEGDTLAIIRKLQSEEEDGYEIRAGVENEEEVKRPSEIAASSELFFLSEEGCSRSFSRRRGGGYAPSGSGLSGEGSILLQFRSIRLCSNGILPCMLRHIGLLLGRVNVEILEETMDVKLELNLEADKDEIYCVNISQEKRVEACQDLEVHSIDNLEKYLGNSNVCHVIFLLPSSFCRELEALMARFWWQKSGGTKGMHWCSWEKLCYLKEDSAHWTPPPSSWVKVNVDTGSSGPTQKVISGIIVRDELRKILGLSVSYLGQYDFHGRGDGRSAWALIFLRNVFPTNHLGE</sequence>
<protein>
    <recommendedName>
        <fullName evidence="1">RNase H type-1 domain-containing protein</fullName>
    </recommendedName>
</protein>
<organism evidence="2 3">
    <name type="scientific">Gossypium stocksii</name>
    <dbReference type="NCBI Taxonomy" id="47602"/>
    <lineage>
        <taxon>Eukaryota</taxon>
        <taxon>Viridiplantae</taxon>
        <taxon>Streptophyta</taxon>
        <taxon>Embryophyta</taxon>
        <taxon>Tracheophyta</taxon>
        <taxon>Spermatophyta</taxon>
        <taxon>Magnoliopsida</taxon>
        <taxon>eudicotyledons</taxon>
        <taxon>Gunneridae</taxon>
        <taxon>Pentapetalae</taxon>
        <taxon>rosids</taxon>
        <taxon>malvids</taxon>
        <taxon>Malvales</taxon>
        <taxon>Malvaceae</taxon>
        <taxon>Malvoideae</taxon>
        <taxon>Gossypium</taxon>
    </lineage>
</organism>
<reference evidence="2 3" key="1">
    <citation type="journal article" date="2021" name="Plant Biotechnol. J.">
        <title>Multi-omics assisted identification of the key and species-specific regulatory components of drought-tolerant mechanisms in Gossypium stocksii.</title>
        <authorList>
            <person name="Yu D."/>
            <person name="Ke L."/>
            <person name="Zhang D."/>
            <person name="Wu Y."/>
            <person name="Sun Y."/>
            <person name="Mei J."/>
            <person name="Sun J."/>
            <person name="Sun Y."/>
        </authorList>
    </citation>
    <scope>NUCLEOTIDE SEQUENCE [LARGE SCALE GENOMIC DNA]</scope>
    <source>
        <strain evidence="3">cv. E1</strain>
        <tissue evidence="2">Leaf</tissue>
    </source>
</reference>
<comment type="caution">
    <text evidence="2">The sequence shown here is derived from an EMBL/GenBank/DDBJ whole genome shotgun (WGS) entry which is preliminary data.</text>
</comment>
<dbReference type="AlphaFoldDB" id="A0A9D3WDR7"/>
<dbReference type="InterPro" id="IPR002156">
    <property type="entry name" value="RNaseH_domain"/>
</dbReference>
<dbReference type="GO" id="GO:0004523">
    <property type="term" value="F:RNA-DNA hybrid ribonuclease activity"/>
    <property type="evidence" value="ECO:0007669"/>
    <property type="project" value="InterPro"/>
</dbReference>
<dbReference type="Pfam" id="PF13456">
    <property type="entry name" value="RVT_3"/>
    <property type="match status" value="1"/>
</dbReference>
<dbReference type="InterPro" id="IPR052929">
    <property type="entry name" value="RNase_H-like_EbsB-rel"/>
</dbReference>
<dbReference type="Proteomes" id="UP000828251">
    <property type="component" value="Unassembled WGS sequence"/>
</dbReference>